<evidence type="ECO:0000313" key="2">
    <source>
        <dbReference type="EMBL" id="HJA05197.1"/>
    </source>
</evidence>
<protein>
    <submittedName>
        <fullName evidence="2">Glycosyltransferase family 2 protein</fullName>
    </submittedName>
</protein>
<sequence length="302" mass="34007">MNEPRVAIVVRTKDRPRFLDRALRSISSQTLTEWECVIINDGGDPAGVDAMVARVPEAFREQVRVLHRQESHGRWASANAGVTMTTAPYLVLHDDDDSWHPSFLAEAVRYLDSEKNAARGGVVSKIEIVWEKVEGGDYVELGREIFQPHLAAPTLGDTMLHNRFVPIGFVYRRTLHDELGLYDERLPVVGDWSFTMKVLTKGPLEYLDAKKPYAYWHQRPSSAGSDGNSVISSSTDHAAVDAQLRDEALRAWVAENGPGLPLYLTKFIDQRLVDVEARIRDDIARYSLPERALRVLKAKFGK</sequence>
<gene>
    <name evidence="2" type="ORF">H9800_10115</name>
</gene>
<reference evidence="2" key="1">
    <citation type="journal article" date="2021" name="PeerJ">
        <title>Extensive microbial diversity within the chicken gut microbiome revealed by metagenomics and culture.</title>
        <authorList>
            <person name="Gilroy R."/>
            <person name="Ravi A."/>
            <person name="Getino M."/>
            <person name="Pursley I."/>
            <person name="Horton D.L."/>
            <person name="Alikhan N.F."/>
            <person name="Baker D."/>
            <person name="Gharbi K."/>
            <person name="Hall N."/>
            <person name="Watson M."/>
            <person name="Adriaenssens E.M."/>
            <person name="Foster-Nyarko E."/>
            <person name="Jarju S."/>
            <person name="Secka A."/>
            <person name="Antonio M."/>
            <person name="Oren A."/>
            <person name="Chaudhuri R.R."/>
            <person name="La Ragione R."/>
            <person name="Hildebrand F."/>
            <person name="Pallen M.J."/>
        </authorList>
    </citation>
    <scope>NUCLEOTIDE SEQUENCE</scope>
    <source>
        <strain evidence="2">ChiHjej8B7-3636</strain>
    </source>
</reference>
<dbReference type="EMBL" id="DXAM01000140">
    <property type="protein sequence ID" value="HJA05197.1"/>
    <property type="molecule type" value="Genomic_DNA"/>
</dbReference>
<dbReference type="PANTHER" id="PTHR43685:SF11">
    <property type="entry name" value="GLYCOSYLTRANSFERASE TAGX-RELATED"/>
    <property type="match status" value="1"/>
</dbReference>
<dbReference type="Proteomes" id="UP000824220">
    <property type="component" value="Unassembled WGS sequence"/>
</dbReference>
<dbReference type="Pfam" id="PF00535">
    <property type="entry name" value="Glycos_transf_2"/>
    <property type="match status" value="1"/>
</dbReference>
<dbReference type="InterPro" id="IPR029044">
    <property type="entry name" value="Nucleotide-diphossugar_trans"/>
</dbReference>
<reference evidence="2" key="2">
    <citation type="submission" date="2021-04" db="EMBL/GenBank/DDBJ databases">
        <authorList>
            <person name="Gilroy R."/>
        </authorList>
    </citation>
    <scope>NUCLEOTIDE SEQUENCE</scope>
    <source>
        <strain evidence="2">ChiHjej8B7-3636</strain>
    </source>
</reference>
<dbReference type="InterPro" id="IPR001173">
    <property type="entry name" value="Glyco_trans_2-like"/>
</dbReference>
<feature type="domain" description="Glycosyltransferase 2-like" evidence="1">
    <location>
        <begin position="8"/>
        <end position="132"/>
    </location>
</feature>
<dbReference type="AlphaFoldDB" id="A0A9D2H5V7"/>
<evidence type="ECO:0000313" key="3">
    <source>
        <dbReference type="Proteomes" id="UP000824220"/>
    </source>
</evidence>
<dbReference type="CDD" id="cd00761">
    <property type="entry name" value="Glyco_tranf_GTA_type"/>
    <property type="match status" value="1"/>
</dbReference>
<evidence type="ECO:0000259" key="1">
    <source>
        <dbReference type="Pfam" id="PF00535"/>
    </source>
</evidence>
<dbReference type="Gene3D" id="3.90.550.10">
    <property type="entry name" value="Spore Coat Polysaccharide Biosynthesis Protein SpsA, Chain A"/>
    <property type="match status" value="1"/>
</dbReference>
<accession>A0A9D2H5V7</accession>
<organism evidence="2 3">
    <name type="scientific">Candidatus Microbacterium stercoravium</name>
    <dbReference type="NCBI Taxonomy" id="2838697"/>
    <lineage>
        <taxon>Bacteria</taxon>
        <taxon>Bacillati</taxon>
        <taxon>Actinomycetota</taxon>
        <taxon>Actinomycetes</taxon>
        <taxon>Micrococcales</taxon>
        <taxon>Microbacteriaceae</taxon>
        <taxon>Microbacterium</taxon>
    </lineage>
</organism>
<name>A0A9D2H5V7_9MICO</name>
<proteinExistence type="predicted"/>
<dbReference type="InterPro" id="IPR050834">
    <property type="entry name" value="Glycosyltransf_2"/>
</dbReference>
<dbReference type="SUPFAM" id="SSF53448">
    <property type="entry name" value="Nucleotide-diphospho-sugar transferases"/>
    <property type="match status" value="1"/>
</dbReference>
<dbReference type="PANTHER" id="PTHR43685">
    <property type="entry name" value="GLYCOSYLTRANSFERASE"/>
    <property type="match status" value="1"/>
</dbReference>
<comment type="caution">
    <text evidence="2">The sequence shown here is derived from an EMBL/GenBank/DDBJ whole genome shotgun (WGS) entry which is preliminary data.</text>
</comment>